<dbReference type="EMBL" id="CM046392">
    <property type="protein sequence ID" value="KAI8553506.1"/>
    <property type="molecule type" value="Genomic_DNA"/>
</dbReference>
<gene>
    <name evidence="1" type="ORF">RHMOL_Rhmol05G0021200</name>
</gene>
<proteinExistence type="predicted"/>
<dbReference type="Proteomes" id="UP001062846">
    <property type="component" value="Chromosome 5"/>
</dbReference>
<evidence type="ECO:0000313" key="1">
    <source>
        <dbReference type="EMBL" id="KAI8553506.1"/>
    </source>
</evidence>
<accession>A0ACC0NKV6</accession>
<evidence type="ECO:0000313" key="2">
    <source>
        <dbReference type="Proteomes" id="UP001062846"/>
    </source>
</evidence>
<keyword evidence="2" id="KW-1185">Reference proteome</keyword>
<protein>
    <submittedName>
        <fullName evidence="1">Uncharacterized protein</fullName>
    </submittedName>
</protein>
<name>A0ACC0NKV6_RHOML</name>
<sequence>MAYTTARPVVSVQTFDSHMSTDKDALPLPSVMMALIRSKIITHVHSLSPRTAASPTPATRPPPSHGASAASWHESEGFRQRDPPRRPGSVEGREKGKIQVFSTTNLSLRFFPKCIHELLFAGLRENYFRDYPAASTIPPALAPAFVVSAQLLNHPIFVKLLNKLAQEYGFDQKGVLHIPCRARRDDVLESSNISPKGEGNLNSKLRRRFHISVRFRSLLKSFPIEIALALRTDVTRLQNIVSSSSARYVKHAFLVVAVLLGRFVEELDEDGVVEELCADDE</sequence>
<reference evidence="1" key="1">
    <citation type="submission" date="2022-02" db="EMBL/GenBank/DDBJ databases">
        <title>Plant Genome Project.</title>
        <authorList>
            <person name="Zhang R.-G."/>
        </authorList>
    </citation>
    <scope>NUCLEOTIDE SEQUENCE</scope>
    <source>
        <strain evidence="1">AT1</strain>
    </source>
</reference>
<comment type="caution">
    <text evidence="1">The sequence shown here is derived from an EMBL/GenBank/DDBJ whole genome shotgun (WGS) entry which is preliminary data.</text>
</comment>
<organism evidence="1 2">
    <name type="scientific">Rhododendron molle</name>
    <name type="common">Chinese azalea</name>
    <name type="synonym">Azalea mollis</name>
    <dbReference type="NCBI Taxonomy" id="49168"/>
    <lineage>
        <taxon>Eukaryota</taxon>
        <taxon>Viridiplantae</taxon>
        <taxon>Streptophyta</taxon>
        <taxon>Embryophyta</taxon>
        <taxon>Tracheophyta</taxon>
        <taxon>Spermatophyta</taxon>
        <taxon>Magnoliopsida</taxon>
        <taxon>eudicotyledons</taxon>
        <taxon>Gunneridae</taxon>
        <taxon>Pentapetalae</taxon>
        <taxon>asterids</taxon>
        <taxon>Ericales</taxon>
        <taxon>Ericaceae</taxon>
        <taxon>Ericoideae</taxon>
        <taxon>Rhodoreae</taxon>
        <taxon>Rhododendron</taxon>
    </lineage>
</organism>